<proteinExistence type="inferred from homology"/>
<gene>
    <name evidence="3" type="ORF">MKY91_11345</name>
</gene>
<organism evidence="3 4">
    <name type="scientific">Alkalicoccobacillus gibsonii</name>
    <dbReference type="NCBI Taxonomy" id="79881"/>
    <lineage>
        <taxon>Bacteria</taxon>
        <taxon>Bacillati</taxon>
        <taxon>Bacillota</taxon>
        <taxon>Bacilli</taxon>
        <taxon>Bacillales</taxon>
        <taxon>Bacillaceae</taxon>
        <taxon>Alkalicoccobacillus</taxon>
    </lineage>
</organism>
<dbReference type="Pfam" id="PF02567">
    <property type="entry name" value="PhzC-PhzF"/>
    <property type="match status" value="1"/>
</dbReference>
<evidence type="ECO:0000256" key="2">
    <source>
        <dbReference type="ARBA" id="ARBA00023235"/>
    </source>
</evidence>
<comment type="similarity">
    <text evidence="1">Belongs to the PhzF family.</text>
</comment>
<dbReference type="PANTHER" id="PTHR13774:SF17">
    <property type="entry name" value="PHENAZINE BIOSYNTHESIS-LIKE DOMAIN-CONTAINING PROTEIN"/>
    <property type="match status" value="1"/>
</dbReference>
<dbReference type="PIRSF" id="PIRSF016184">
    <property type="entry name" value="PhzC_PhzF"/>
    <property type="match status" value="1"/>
</dbReference>
<dbReference type="NCBIfam" id="TIGR00654">
    <property type="entry name" value="PhzF_family"/>
    <property type="match status" value="1"/>
</dbReference>
<dbReference type="Proteomes" id="UP001418796">
    <property type="component" value="Unassembled WGS sequence"/>
</dbReference>
<dbReference type="GO" id="GO:0016853">
    <property type="term" value="F:isomerase activity"/>
    <property type="evidence" value="ECO:0007669"/>
    <property type="project" value="UniProtKB-KW"/>
</dbReference>
<dbReference type="SUPFAM" id="SSF54506">
    <property type="entry name" value="Diaminopimelate epimerase-like"/>
    <property type="match status" value="1"/>
</dbReference>
<evidence type="ECO:0000313" key="3">
    <source>
        <dbReference type="EMBL" id="MEN0643743.1"/>
    </source>
</evidence>
<protein>
    <submittedName>
        <fullName evidence="3">PhzF family phenazine biosynthesis isomerase</fullName>
    </submittedName>
</protein>
<dbReference type="RefSeq" id="WP_343130615.1">
    <property type="nucleotide sequence ID" value="NZ_JBCITK010000001.1"/>
</dbReference>
<accession>A0ABU9VKK4</accession>
<name>A0ABU9VKK4_9BACI</name>
<dbReference type="Gene3D" id="3.10.310.10">
    <property type="entry name" value="Diaminopimelate Epimerase, Chain A, domain 1"/>
    <property type="match status" value="2"/>
</dbReference>
<comment type="caution">
    <text evidence="3">The sequence shown here is derived from an EMBL/GenBank/DDBJ whole genome shotgun (WGS) entry which is preliminary data.</text>
</comment>
<sequence>MEQSVQVMHWDVFSKKKHKGNPAGVVLDADLLSEEQMQLIAKKVGFNETSFVVGSDVADFRIRYFTPGHEMNMCGHATMAVSFALQIKGRLPAKKWTVETKAGIVSVSFDGTSCRMQQLNPTFQCFSGDENQLMNSIGLLKEDLHETLPIVYGSTGIWTLLVPIRTLDAFSRMKPSQSEFPNILHEMPQVSIHPFCLETVSPEADMHARHFSSPYSGTIEDAVTGTASGVMGGYYATYIKPGKDMYSLVVEQGIEIGKDGQVIVEVEKQGTHLDIAIKGTATYVDQMIITYK</sequence>
<dbReference type="InterPro" id="IPR003719">
    <property type="entry name" value="Phenazine_PhzF-like"/>
</dbReference>
<keyword evidence="4" id="KW-1185">Reference proteome</keyword>
<dbReference type="PANTHER" id="PTHR13774">
    <property type="entry name" value="PHENAZINE BIOSYNTHESIS PROTEIN"/>
    <property type="match status" value="1"/>
</dbReference>
<evidence type="ECO:0000256" key="1">
    <source>
        <dbReference type="ARBA" id="ARBA00008270"/>
    </source>
</evidence>
<dbReference type="EMBL" id="JBCITK010000001">
    <property type="protein sequence ID" value="MEN0643743.1"/>
    <property type="molecule type" value="Genomic_DNA"/>
</dbReference>
<evidence type="ECO:0000313" key="4">
    <source>
        <dbReference type="Proteomes" id="UP001418796"/>
    </source>
</evidence>
<reference evidence="3 4" key="1">
    <citation type="submission" date="2024-03" db="EMBL/GenBank/DDBJ databases">
        <title>Bacilli Hybrid Assemblies.</title>
        <authorList>
            <person name="Kovac J."/>
        </authorList>
    </citation>
    <scope>NUCLEOTIDE SEQUENCE [LARGE SCALE GENOMIC DNA]</scope>
    <source>
        <strain evidence="3 4">FSL R7-0666</strain>
    </source>
</reference>
<keyword evidence="2 3" id="KW-0413">Isomerase</keyword>